<feature type="compositionally biased region" description="Low complexity" evidence="1">
    <location>
        <begin position="366"/>
        <end position="375"/>
    </location>
</feature>
<feature type="region of interest" description="Disordered" evidence="1">
    <location>
        <begin position="26"/>
        <end position="111"/>
    </location>
</feature>
<gene>
    <name evidence="3" type="ORF">PCOR1329_LOCUS37667</name>
</gene>
<feature type="region of interest" description="Disordered" evidence="1">
    <location>
        <begin position="320"/>
        <end position="375"/>
    </location>
</feature>
<keyword evidence="2" id="KW-0812">Transmembrane</keyword>
<feature type="transmembrane region" description="Helical" evidence="2">
    <location>
        <begin position="145"/>
        <end position="166"/>
    </location>
</feature>
<protein>
    <submittedName>
        <fullName evidence="3">Uncharacterized protein</fullName>
    </submittedName>
</protein>
<sequence>EARRGRPAHRGHRGREGLRLLYGAVQLPGPRAGPQDRCRGAAADLEDGRGARAPARRRRRSGGLLGRRPGQRRRRTWRERGRTTRRGGLEAGSPGGESAQRGPRGRGGLLAAGPPGALLPPLLGAHPLWTVTLFLDLRLRCASRALALVARVMGSLALNACFFVYFEGGTSRTSDPGCEAESTRERVFRHVAVGVLTSFVAAVPTRLAAFFLVRRRFLYRERWDEGNRRRMLRSWRCADLAHSCFLASYSLCAIFFTAVFLSHASEATGTEWSVSCSFALLKDTFLLPLAACLLLCTGSKVHSLADPQAALRARQPFEGAQQKLRDAGTPAGGAAEEKAKALQPRSAECPPGASRAGRAPGGGGAARWPGTAPPA</sequence>
<feature type="non-terminal residue" evidence="3">
    <location>
        <position position="375"/>
    </location>
</feature>
<name>A0ABN9TC41_9DINO</name>
<keyword evidence="4" id="KW-1185">Reference proteome</keyword>
<feature type="transmembrane region" description="Helical" evidence="2">
    <location>
        <begin position="240"/>
        <end position="265"/>
    </location>
</feature>
<dbReference type="EMBL" id="CAUYUJ010014565">
    <property type="protein sequence ID" value="CAK0843267.1"/>
    <property type="molecule type" value="Genomic_DNA"/>
</dbReference>
<dbReference type="Proteomes" id="UP001189429">
    <property type="component" value="Unassembled WGS sequence"/>
</dbReference>
<comment type="caution">
    <text evidence="3">The sequence shown here is derived from an EMBL/GenBank/DDBJ whole genome shotgun (WGS) entry which is preliminary data.</text>
</comment>
<feature type="transmembrane region" description="Helical" evidence="2">
    <location>
        <begin position="191"/>
        <end position="213"/>
    </location>
</feature>
<evidence type="ECO:0000313" key="3">
    <source>
        <dbReference type="EMBL" id="CAK0843267.1"/>
    </source>
</evidence>
<organism evidence="3 4">
    <name type="scientific">Prorocentrum cordatum</name>
    <dbReference type="NCBI Taxonomy" id="2364126"/>
    <lineage>
        <taxon>Eukaryota</taxon>
        <taxon>Sar</taxon>
        <taxon>Alveolata</taxon>
        <taxon>Dinophyceae</taxon>
        <taxon>Prorocentrales</taxon>
        <taxon>Prorocentraceae</taxon>
        <taxon>Prorocentrum</taxon>
    </lineage>
</organism>
<keyword evidence="2" id="KW-1133">Transmembrane helix</keyword>
<evidence type="ECO:0000313" key="4">
    <source>
        <dbReference type="Proteomes" id="UP001189429"/>
    </source>
</evidence>
<accession>A0ABN9TC41</accession>
<evidence type="ECO:0000256" key="2">
    <source>
        <dbReference type="SAM" id="Phobius"/>
    </source>
</evidence>
<evidence type="ECO:0000256" key="1">
    <source>
        <dbReference type="SAM" id="MobiDB-lite"/>
    </source>
</evidence>
<proteinExistence type="predicted"/>
<feature type="non-terminal residue" evidence="3">
    <location>
        <position position="1"/>
    </location>
</feature>
<keyword evidence="2" id="KW-0472">Membrane</keyword>
<reference evidence="3" key="1">
    <citation type="submission" date="2023-10" db="EMBL/GenBank/DDBJ databases">
        <authorList>
            <person name="Chen Y."/>
            <person name="Shah S."/>
            <person name="Dougan E. K."/>
            <person name="Thang M."/>
            <person name="Chan C."/>
        </authorList>
    </citation>
    <scope>NUCLEOTIDE SEQUENCE [LARGE SCALE GENOMIC DNA]</scope>
</reference>